<feature type="compositionally biased region" description="Low complexity" evidence="1">
    <location>
        <begin position="311"/>
        <end position="323"/>
    </location>
</feature>
<dbReference type="AlphaFoldDB" id="A0A9W9DTK4"/>
<reference evidence="2" key="2">
    <citation type="journal article" date="2023" name="Proc. Natl. Acad. Sci. U.S.A.">
        <title>A global phylogenomic analysis of the shiitake genus Lentinula.</title>
        <authorList>
            <person name="Sierra-Patev S."/>
            <person name="Min B."/>
            <person name="Naranjo-Ortiz M."/>
            <person name="Looney B."/>
            <person name="Konkel Z."/>
            <person name="Slot J.C."/>
            <person name="Sakamoto Y."/>
            <person name="Steenwyk J.L."/>
            <person name="Rokas A."/>
            <person name="Carro J."/>
            <person name="Camarero S."/>
            <person name="Ferreira P."/>
            <person name="Molpeceres G."/>
            <person name="Ruiz-Duenas F.J."/>
            <person name="Serrano A."/>
            <person name="Henrissat B."/>
            <person name="Drula E."/>
            <person name="Hughes K.W."/>
            <person name="Mata J.L."/>
            <person name="Ishikawa N.K."/>
            <person name="Vargas-Isla R."/>
            <person name="Ushijima S."/>
            <person name="Smith C.A."/>
            <person name="Donoghue J."/>
            <person name="Ahrendt S."/>
            <person name="Andreopoulos W."/>
            <person name="He G."/>
            <person name="LaButti K."/>
            <person name="Lipzen A."/>
            <person name="Ng V."/>
            <person name="Riley R."/>
            <person name="Sandor L."/>
            <person name="Barry K."/>
            <person name="Martinez A.T."/>
            <person name="Xiao Y."/>
            <person name="Gibbons J.G."/>
            <person name="Terashima K."/>
            <person name="Grigoriev I.V."/>
            <person name="Hibbett D."/>
        </authorList>
    </citation>
    <scope>NUCLEOTIDE SEQUENCE</scope>
    <source>
        <strain evidence="2">Sp2 HRB7682 ss15</strain>
    </source>
</reference>
<gene>
    <name evidence="2" type="ORF">C8J55DRAFT_559222</name>
</gene>
<reference evidence="2" key="1">
    <citation type="submission" date="2022-08" db="EMBL/GenBank/DDBJ databases">
        <authorList>
            <consortium name="DOE Joint Genome Institute"/>
            <person name="Min B."/>
            <person name="Riley R."/>
            <person name="Sierra-Patev S."/>
            <person name="Naranjo-Ortiz M."/>
            <person name="Looney B."/>
            <person name="Konkel Z."/>
            <person name="Slot J.C."/>
            <person name="Sakamoto Y."/>
            <person name="Steenwyk J.L."/>
            <person name="Rokas A."/>
            <person name="Carro J."/>
            <person name="Camarero S."/>
            <person name="Ferreira P."/>
            <person name="Molpeceres G."/>
            <person name="Ruiz-Duenas F.J."/>
            <person name="Serrano A."/>
            <person name="Henrissat B."/>
            <person name="Drula E."/>
            <person name="Hughes K.W."/>
            <person name="Mata J.L."/>
            <person name="Ishikawa N.K."/>
            <person name="Vargas-Isla R."/>
            <person name="Ushijima S."/>
            <person name="Smith C.A."/>
            <person name="Ahrendt S."/>
            <person name="Andreopoulos W."/>
            <person name="He G."/>
            <person name="Labutti K."/>
            <person name="Lipzen A."/>
            <person name="Ng V."/>
            <person name="Sandor L."/>
            <person name="Barry K."/>
            <person name="Martinez A.T."/>
            <person name="Xiao Y."/>
            <person name="Gibbons J.G."/>
            <person name="Terashima K."/>
            <person name="Hibbett D.S."/>
            <person name="Grigoriev I.V."/>
        </authorList>
    </citation>
    <scope>NUCLEOTIDE SEQUENCE</scope>
    <source>
        <strain evidence="2">Sp2 HRB7682 ss15</strain>
    </source>
</reference>
<feature type="compositionally biased region" description="Low complexity" evidence="1">
    <location>
        <begin position="643"/>
        <end position="656"/>
    </location>
</feature>
<feature type="compositionally biased region" description="Low complexity" evidence="1">
    <location>
        <begin position="585"/>
        <end position="606"/>
    </location>
</feature>
<feature type="compositionally biased region" description="Polar residues" evidence="1">
    <location>
        <begin position="101"/>
        <end position="112"/>
    </location>
</feature>
<evidence type="ECO:0000313" key="3">
    <source>
        <dbReference type="Proteomes" id="UP001150238"/>
    </source>
</evidence>
<evidence type="ECO:0000256" key="1">
    <source>
        <dbReference type="SAM" id="MobiDB-lite"/>
    </source>
</evidence>
<dbReference type="Proteomes" id="UP001150238">
    <property type="component" value="Unassembled WGS sequence"/>
</dbReference>
<organism evidence="2 3">
    <name type="scientific">Lentinula lateritia</name>
    <dbReference type="NCBI Taxonomy" id="40482"/>
    <lineage>
        <taxon>Eukaryota</taxon>
        <taxon>Fungi</taxon>
        <taxon>Dikarya</taxon>
        <taxon>Basidiomycota</taxon>
        <taxon>Agaricomycotina</taxon>
        <taxon>Agaricomycetes</taxon>
        <taxon>Agaricomycetidae</taxon>
        <taxon>Agaricales</taxon>
        <taxon>Marasmiineae</taxon>
        <taxon>Omphalotaceae</taxon>
        <taxon>Lentinula</taxon>
    </lineage>
</organism>
<feature type="region of interest" description="Disordered" evidence="1">
    <location>
        <begin position="575"/>
        <end position="675"/>
    </location>
</feature>
<protein>
    <submittedName>
        <fullName evidence="2">Uncharacterized protein</fullName>
    </submittedName>
</protein>
<feature type="compositionally biased region" description="Low complexity" evidence="1">
    <location>
        <begin position="77"/>
        <end position="100"/>
    </location>
</feature>
<feature type="compositionally biased region" description="Low complexity" evidence="1">
    <location>
        <begin position="28"/>
        <end position="44"/>
    </location>
</feature>
<feature type="region of interest" description="Disordered" evidence="1">
    <location>
        <begin position="74"/>
        <end position="113"/>
    </location>
</feature>
<feature type="region of interest" description="Disordered" evidence="1">
    <location>
        <begin position="197"/>
        <end position="252"/>
    </location>
</feature>
<feature type="compositionally biased region" description="Basic and acidic residues" evidence="1">
    <location>
        <begin position="613"/>
        <end position="638"/>
    </location>
</feature>
<name>A0A9W9DTK4_9AGAR</name>
<feature type="compositionally biased region" description="Low complexity" evidence="1">
    <location>
        <begin position="431"/>
        <end position="443"/>
    </location>
</feature>
<comment type="caution">
    <text evidence="2">The sequence shown here is derived from an EMBL/GenBank/DDBJ whole genome shotgun (WGS) entry which is preliminary data.</text>
</comment>
<feature type="region of interest" description="Disordered" evidence="1">
    <location>
        <begin position="418"/>
        <end position="472"/>
    </location>
</feature>
<evidence type="ECO:0000313" key="2">
    <source>
        <dbReference type="EMBL" id="KAJ4485069.1"/>
    </source>
</evidence>
<feature type="region of interest" description="Disordered" evidence="1">
    <location>
        <begin position="286"/>
        <end position="346"/>
    </location>
</feature>
<feature type="region of interest" description="Disordered" evidence="1">
    <location>
        <begin position="20"/>
        <end position="49"/>
    </location>
</feature>
<dbReference type="EMBL" id="JANVFS010000011">
    <property type="protein sequence ID" value="KAJ4485069.1"/>
    <property type="molecule type" value="Genomic_DNA"/>
</dbReference>
<accession>A0A9W9DTK4</accession>
<feature type="compositionally biased region" description="Low complexity" evidence="1">
    <location>
        <begin position="197"/>
        <end position="228"/>
    </location>
</feature>
<proteinExistence type="predicted"/>
<feature type="compositionally biased region" description="Low complexity" evidence="1">
    <location>
        <begin position="457"/>
        <end position="472"/>
    </location>
</feature>
<sequence>MDADHDTECPWTTYKKSWKKPLKGCLKSPSTSSSPMHSPGSDSPINHTDDTFASFAQACADLQTLRVQPSELNLAIPGSTSSNSSSGSSSPTSNNYESSGTSSPVTDGSLTPRTRARKNVSFCSEEDGLEEVFIADVWDRTPTEPAGHLSYQELLELKAIQRTLPRAQQLPDMFTGRPAHHYLQHVPISLLPLTDQSSPSLSPLSTPHSTPVSTPGGSPIGQGSPSGSADRSPPQSPVCGPSPKSASSAHGAWHSYTPSTMSPLTASALAAAFASKNAEKRVYPANPIPSNLGPKFVPPTNPAVTVARTHTPTPSSPTVDSPSTPKPPITPTATSSPVPFTAPAILSPSPSDPFSLSHLLPSKTPTPMRRKPNFAFLPLLDTPPSSGDITPTTMIPELDLKPSEQNKTVSPLLASPIVFNESSPCDDEPPSIEAHSSSSSYTSDSERESGSFYTDGSPLSRSTSITSVSTSGSVSAEVPVIGSAYTETNDSGNLGFFLIPPSKRAQLSKPVACNGNNMAFSIKDPRLQAVTSPVLAPPSPFILDGAGPTGARSLDTNLAAMQERLERVELERSLAKDVLEDTEPITRTPLSSSPPSNSHTDSSSVSGAASPDAECRQEHADKTTDWEEVERFRRERLGNKWTPPSSRGPSRTSSRAPSRERNVVEINGVEIELDD</sequence>